<proteinExistence type="predicted"/>
<dbReference type="Proteomes" id="UP000001589">
    <property type="component" value="Chromosome"/>
</dbReference>
<dbReference type="HOGENOM" id="CLU_1353639_0_0_3"/>
<evidence type="ECO:0000313" key="1">
    <source>
        <dbReference type="EMBL" id="ABM72383.1"/>
    </source>
</evidence>
<evidence type="ECO:0000313" key="2">
    <source>
        <dbReference type="Proteomes" id="UP000001589"/>
    </source>
</evidence>
<accession>A2BX72</accession>
<dbReference type="STRING" id="167542.P9515_11761"/>
<dbReference type="AlphaFoldDB" id="A2BX72"/>
<gene>
    <name evidence="1" type="ordered locus">P9515_11761</name>
</gene>
<dbReference type="KEGG" id="pmc:P9515_11761"/>
<organism evidence="1 2">
    <name type="scientific">Prochlorococcus marinus (strain MIT 9515)</name>
    <dbReference type="NCBI Taxonomy" id="167542"/>
    <lineage>
        <taxon>Bacteria</taxon>
        <taxon>Bacillati</taxon>
        <taxon>Cyanobacteriota</taxon>
        <taxon>Cyanophyceae</taxon>
        <taxon>Synechococcales</taxon>
        <taxon>Prochlorococcaceae</taxon>
        <taxon>Prochlorococcus</taxon>
    </lineage>
</organism>
<dbReference type="GeneID" id="60200953"/>
<protein>
    <submittedName>
        <fullName evidence="1">Uncharacterized protein</fullName>
    </submittedName>
</protein>
<dbReference type="EMBL" id="CP000552">
    <property type="protein sequence ID" value="ABM72383.1"/>
    <property type="molecule type" value="Genomic_DNA"/>
</dbReference>
<sequence>MISKNLVDNFIKFVIKSWLKSVCTRIEIHSLNLILNKNSFGKIDAIKLVAENIIYEGLYINKIIIKIFDCNLKFNYRNHLVYSEDLIINSFLTIDARSLENTFFSKKCKNLRKKIEKALIKSGFISNIFIINNLINCNYNTNKLSNQIFLLLYLKENLIFLEDIKNKNKIFLPLDKNIKVNYCNIKNEVINVDLSSKVIFDD</sequence>
<name>A2BX72_PROM5</name>
<reference evidence="1 2" key="1">
    <citation type="journal article" date="2007" name="PLoS Genet.">
        <title>Patterns and implications of gene gain and loss in the evolution of Prochlorococcus.</title>
        <authorList>
            <person name="Kettler G.C."/>
            <person name="Martiny A.C."/>
            <person name="Huang K."/>
            <person name="Zucker J."/>
            <person name="Coleman M.L."/>
            <person name="Rodrigue S."/>
            <person name="Chen F."/>
            <person name="Lapidus A."/>
            <person name="Ferriera S."/>
            <person name="Johnson J."/>
            <person name="Steglich C."/>
            <person name="Church G.M."/>
            <person name="Richardson P."/>
            <person name="Chisholm S.W."/>
        </authorList>
    </citation>
    <scope>NUCLEOTIDE SEQUENCE [LARGE SCALE GENOMIC DNA]</scope>
    <source>
        <strain evidence="1 2">MIT 9515</strain>
    </source>
</reference>
<dbReference type="RefSeq" id="WP_011820483.1">
    <property type="nucleotide sequence ID" value="NC_008817.1"/>
</dbReference>